<dbReference type="Gene3D" id="1.10.286.10">
    <property type="match status" value="1"/>
</dbReference>
<evidence type="ECO:0000256" key="2">
    <source>
        <dbReference type="ARBA" id="ARBA00005080"/>
    </source>
</evidence>
<dbReference type="InterPro" id="IPR043133">
    <property type="entry name" value="GTP-CH-I_C/QueF"/>
</dbReference>
<name>A0A9D1IJV3_9BACT</name>
<dbReference type="GO" id="GO:0003934">
    <property type="term" value="F:GTP cyclohydrolase I activity"/>
    <property type="evidence" value="ECO:0007669"/>
    <property type="project" value="UniProtKB-UniRule"/>
</dbReference>
<keyword evidence="6" id="KW-0342">GTP-binding</keyword>
<evidence type="ECO:0000256" key="3">
    <source>
        <dbReference type="ARBA" id="ARBA00008085"/>
    </source>
</evidence>
<dbReference type="Gene3D" id="3.30.1130.10">
    <property type="match status" value="1"/>
</dbReference>
<keyword evidence="6" id="KW-0862">Zinc</keyword>
<dbReference type="EMBL" id="DVMS01000032">
    <property type="protein sequence ID" value="HIU38295.1"/>
    <property type="molecule type" value="Genomic_DNA"/>
</dbReference>
<dbReference type="PANTHER" id="PTHR11109:SF7">
    <property type="entry name" value="GTP CYCLOHYDROLASE 1"/>
    <property type="match status" value="1"/>
</dbReference>
<dbReference type="InterPro" id="IPR020602">
    <property type="entry name" value="GTP_CycHdrlase_I_dom"/>
</dbReference>
<proteinExistence type="inferred from homology"/>
<keyword evidence="4 6" id="KW-0554">One-carbon metabolism</keyword>
<dbReference type="EC" id="3.5.4.16" evidence="6"/>
<dbReference type="GO" id="GO:0006729">
    <property type="term" value="P:tetrahydrobiopterin biosynthetic process"/>
    <property type="evidence" value="ECO:0007669"/>
    <property type="project" value="TreeGrafter"/>
</dbReference>
<dbReference type="GO" id="GO:0046654">
    <property type="term" value="P:tetrahydrofolate biosynthetic process"/>
    <property type="evidence" value="ECO:0007669"/>
    <property type="project" value="UniProtKB-UniRule"/>
</dbReference>
<dbReference type="GO" id="GO:0008270">
    <property type="term" value="F:zinc ion binding"/>
    <property type="evidence" value="ECO:0007669"/>
    <property type="project" value="UniProtKB-UniRule"/>
</dbReference>
<dbReference type="AlphaFoldDB" id="A0A9D1IJV3"/>
<evidence type="ECO:0000256" key="1">
    <source>
        <dbReference type="ARBA" id="ARBA00001052"/>
    </source>
</evidence>
<dbReference type="NCBIfam" id="NF006825">
    <property type="entry name" value="PRK09347.1-2"/>
    <property type="match status" value="1"/>
</dbReference>
<evidence type="ECO:0000313" key="8">
    <source>
        <dbReference type="EMBL" id="HIU38295.1"/>
    </source>
</evidence>
<dbReference type="FunFam" id="3.30.1130.10:FF:000001">
    <property type="entry name" value="GTP cyclohydrolase 1"/>
    <property type="match status" value="1"/>
</dbReference>
<feature type="binding site" evidence="6">
    <location>
        <position position="88"/>
    </location>
    <ligand>
        <name>Zn(2+)</name>
        <dbReference type="ChEBI" id="CHEBI:29105"/>
    </ligand>
</feature>
<keyword evidence="6" id="KW-0547">Nucleotide-binding</keyword>
<gene>
    <name evidence="6 8" type="primary">folE</name>
    <name evidence="8" type="ORF">IAD18_01350</name>
</gene>
<feature type="binding site" evidence="6">
    <location>
        <position position="159"/>
    </location>
    <ligand>
        <name>Zn(2+)</name>
        <dbReference type="ChEBI" id="CHEBI:29105"/>
    </ligand>
</feature>
<evidence type="ECO:0000256" key="5">
    <source>
        <dbReference type="ARBA" id="ARBA00022801"/>
    </source>
</evidence>
<protein>
    <recommendedName>
        <fullName evidence="6">GTP cyclohydrolase 1</fullName>
        <ecNumber evidence="6">3.5.4.16</ecNumber>
    </recommendedName>
    <alternativeName>
        <fullName evidence="6">GTP cyclohydrolase I</fullName>
        <shortName evidence="6">GTP-CH-I</shortName>
    </alternativeName>
</protein>
<dbReference type="SUPFAM" id="SSF55620">
    <property type="entry name" value="Tetrahydrobiopterin biosynthesis enzymes-like"/>
    <property type="match status" value="1"/>
</dbReference>
<comment type="subunit">
    <text evidence="6">Homopolymer.</text>
</comment>
<comment type="catalytic activity">
    <reaction evidence="1 6">
        <text>GTP + H2O = 7,8-dihydroneopterin 3'-triphosphate + formate + H(+)</text>
        <dbReference type="Rhea" id="RHEA:17473"/>
        <dbReference type="ChEBI" id="CHEBI:15377"/>
        <dbReference type="ChEBI" id="CHEBI:15378"/>
        <dbReference type="ChEBI" id="CHEBI:15740"/>
        <dbReference type="ChEBI" id="CHEBI:37565"/>
        <dbReference type="ChEBI" id="CHEBI:58462"/>
        <dbReference type="EC" id="3.5.4.16"/>
    </reaction>
</comment>
<dbReference type="NCBIfam" id="TIGR00063">
    <property type="entry name" value="folE"/>
    <property type="match status" value="1"/>
</dbReference>
<dbReference type="GO" id="GO:0005737">
    <property type="term" value="C:cytoplasm"/>
    <property type="evidence" value="ECO:0007669"/>
    <property type="project" value="TreeGrafter"/>
</dbReference>
<reference evidence="8" key="1">
    <citation type="submission" date="2020-10" db="EMBL/GenBank/DDBJ databases">
        <authorList>
            <person name="Gilroy R."/>
        </authorList>
    </citation>
    <scope>NUCLEOTIDE SEQUENCE</scope>
    <source>
        <strain evidence="8">17073</strain>
    </source>
</reference>
<comment type="similarity">
    <text evidence="3 6">Belongs to the GTP cyclohydrolase I family.</text>
</comment>
<keyword evidence="5 6" id="KW-0378">Hydrolase</keyword>
<dbReference type="NCBIfam" id="NF006826">
    <property type="entry name" value="PRK09347.1-3"/>
    <property type="match status" value="1"/>
</dbReference>
<dbReference type="GO" id="GO:0005525">
    <property type="term" value="F:GTP binding"/>
    <property type="evidence" value="ECO:0007669"/>
    <property type="project" value="UniProtKB-KW"/>
</dbReference>
<dbReference type="InterPro" id="IPR001474">
    <property type="entry name" value="GTP_CycHdrlase_I"/>
</dbReference>
<evidence type="ECO:0000259" key="7">
    <source>
        <dbReference type="Pfam" id="PF01227"/>
    </source>
</evidence>
<dbReference type="InterPro" id="IPR043134">
    <property type="entry name" value="GTP-CH-I_N"/>
</dbReference>
<dbReference type="HAMAP" id="MF_00223">
    <property type="entry name" value="FolE"/>
    <property type="match status" value="1"/>
</dbReference>
<sequence>MKENNKIDGLDRETVEQIASHYKAILTLVGEDPERDGLKKTPMRAAKALAYLTSGYRKNPEEIVHSAIFEYAGSRMVIVKNIEFYSLCEHHILPFFGTVSIGYIPDGSIVGLSKIARIVEVYARRLQVQERFTKQICDLLAKELSKQGVIVCCKAAHMCMRMRGVEKENSETATIEYSGLFENAEYRDEFFKLLAHAE</sequence>
<evidence type="ECO:0000256" key="6">
    <source>
        <dbReference type="HAMAP-Rule" id="MF_00223"/>
    </source>
</evidence>
<feature type="domain" description="GTP cyclohydrolase I" evidence="7">
    <location>
        <begin position="19"/>
        <end position="194"/>
    </location>
</feature>
<evidence type="ECO:0000256" key="4">
    <source>
        <dbReference type="ARBA" id="ARBA00022563"/>
    </source>
</evidence>
<comment type="caution">
    <text evidence="8">The sequence shown here is derived from an EMBL/GenBank/DDBJ whole genome shotgun (WGS) entry which is preliminary data.</text>
</comment>
<dbReference type="Proteomes" id="UP000824076">
    <property type="component" value="Unassembled WGS sequence"/>
</dbReference>
<reference evidence="8" key="2">
    <citation type="journal article" date="2021" name="PeerJ">
        <title>Extensive microbial diversity within the chicken gut microbiome revealed by metagenomics and culture.</title>
        <authorList>
            <person name="Gilroy R."/>
            <person name="Ravi A."/>
            <person name="Getino M."/>
            <person name="Pursley I."/>
            <person name="Horton D.L."/>
            <person name="Alikhan N.F."/>
            <person name="Baker D."/>
            <person name="Gharbi K."/>
            <person name="Hall N."/>
            <person name="Watson M."/>
            <person name="Adriaenssens E.M."/>
            <person name="Foster-Nyarko E."/>
            <person name="Jarju S."/>
            <person name="Secka A."/>
            <person name="Antonio M."/>
            <person name="Oren A."/>
            <person name="Chaudhuri R.R."/>
            <person name="La Ragione R."/>
            <person name="Hildebrand F."/>
            <person name="Pallen M.J."/>
        </authorList>
    </citation>
    <scope>NUCLEOTIDE SEQUENCE</scope>
    <source>
        <strain evidence="8">17073</strain>
    </source>
</reference>
<feature type="binding site" evidence="6">
    <location>
        <position position="91"/>
    </location>
    <ligand>
        <name>Zn(2+)</name>
        <dbReference type="ChEBI" id="CHEBI:29105"/>
    </ligand>
</feature>
<evidence type="ECO:0000313" key="9">
    <source>
        <dbReference type="Proteomes" id="UP000824076"/>
    </source>
</evidence>
<dbReference type="PANTHER" id="PTHR11109">
    <property type="entry name" value="GTP CYCLOHYDROLASE I"/>
    <property type="match status" value="1"/>
</dbReference>
<dbReference type="GO" id="GO:0006730">
    <property type="term" value="P:one-carbon metabolic process"/>
    <property type="evidence" value="ECO:0007669"/>
    <property type="project" value="UniProtKB-UniRule"/>
</dbReference>
<dbReference type="Pfam" id="PF01227">
    <property type="entry name" value="GTP_cyclohydroI"/>
    <property type="match status" value="1"/>
</dbReference>
<accession>A0A9D1IJV3</accession>
<comment type="pathway">
    <text evidence="2 6">Cofactor biosynthesis; 7,8-dihydroneopterin triphosphate biosynthesis; 7,8-dihydroneopterin triphosphate from GTP: step 1/1.</text>
</comment>
<organism evidence="8 9">
    <name type="scientific">Candidatus Limisoma intestinavium</name>
    <dbReference type="NCBI Taxonomy" id="2840856"/>
    <lineage>
        <taxon>Bacteria</taxon>
        <taxon>Pseudomonadati</taxon>
        <taxon>Bacteroidota</taxon>
        <taxon>Bacteroidia</taxon>
        <taxon>Bacteroidales</taxon>
        <taxon>Candidatus Limisoma</taxon>
    </lineage>
</organism>
<keyword evidence="6" id="KW-0479">Metal-binding</keyword>